<dbReference type="EMBL" id="VNIB01000006">
    <property type="protein sequence ID" value="TYO98591.1"/>
    <property type="molecule type" value="Genomic_DNA"/>
</dbReference>
<feature type="chain" id="PRO_5023086343" evidence="1">
    <location>
        <begin position="21"/>
        <end position="273"/>
    </location>
</feature>
<reference evidence="2 3" key="1">
    <citation type="submission" date="2019-07" db="EMBL/GenBank/DDBJ databases">
        <title>Genomic Encyclopedia of Type Strains, Phase IV (KMG-IV): sequencing the most valuable type-strain genomes for metagenomic binning, comparative biology and taxonomic classification.</title>
        <authorList>
            <person name="Goeker M."/>
        </authorList>
    </citation>
    <scope>NUCLEOTIDE SEQUENCE [LARGE SCALE GENOMIC DNA]</scope>
    <source>
        <strain evidence="2 3">SS015</strain>
    </source>
</reference>
<dbReference type="SUPFAM" id="SSF48695">
    <property type="entry name" value="Multiheme cytochromes"/>
    <property type="match status" value="1"/>
</dbReference>
<proteinExistence type="predicted"/>
<feature type="signal peptide" evidence="1">
    <location>
        <begin position="1"/>
        <end position="20"/>
    </location>
</feature>
<evidence type="ECO:0000256" key="1">
    <source>
        <dbReference type="SAM" id="SignalP"/>
    </source>
</evidence>
<protein>
    <submittedName>
        <fullName evidence="2">Uncharacterized protein</fullName>
    </submittedName>
</protein>
<accession>A0A5D3WJW0</accession>
<evidence type="ECO:0000313" key="3">
    <source>
        <dbReference type="Proteomes" id="UP000324159"/>
    </source>
</evidence>
<keyword evidence="1" id="KW-0732">Signal</keyword>
<sequence length="273" mass="30230">MVRTLLILCTILAIAPPVLAITFNHAEHDGYVEDKPCATCHVEEAQSIVPDKEVCLQCHDEDFAESVDYPSLTSHGPLWAFQHRAQAKGGAIDCSRCHEQNFCLECHIDGRSDEQGEFGNNLANVHRGDFQVSHPIAARTDPQLCNSCHEARFCSDCHDTFNRADLAFASHRRAWSDLQTSPSGPAHRFFDESQCQGCHPNSILLSHDWSGSHAREARKNLATCQACHPEGDICLKCHSAKTGLGINPHPADWGDIKGRLERASDGKTCRRCH</sequence>
<gene>
    <name evidence="2" type="ORF">EDC39_106197</name>
</gene>
<dbReference type="OrthoDB" id="9788951at2"/>
<dbReference type="InterPro" id="IPR036280">
    <property type="entry name" value="Multihaem_cyt_sf"/>
</dbReference>
<comment type="caution">
    <text evidence="2">The sequence shown here is derived from an EMBL/GenBank/DDBJ whole genome shotgun (WGS) entry which is preliminary data.</text>
</comment>
<dbReference type="AlphaFoldDB" id="A0A5D3WJW0"/>
<evidence type="ECO:0000313" key="2">
    <source>
        <dbReference type="EMBL" id="TYO98591.1"/>
    </source>
</evidence>
<dbReference type="Gene3D" id="3.90.10.10">
    <property type="entry name" value="Cytochrome C3"/>
    <property type="match status" value="2"/>
</dbReference>
<dbReference type="RefSeq" id="WP_148895961.1">
    <property type="nucleotide sequence ID" value="NZ_VNIB01000006.1"/>
</dbReference>
<dbReference type="Proteomes" id="UP000324159">
    <property type="component" value="Unassembled WGS sequence"/>
</dbReference>
<organism evidence="2 3">
    <name type="scientific">Geothermobacter ehrlichii</name>
    <dbReference type="NCBI Taxonomy" id="213224"/>
    <lineage>
        <taxon>Bacteria</taxon>
        <taxon>Pseudomonadati</taxon>
        <taxon>Thermodesulfobacteriota</taxon>
        <taxon>Desulfuromonadia</taxon>
        <taxon>Desulfuromonadales</taxon>
        <taxon>Geothermobacteraceae</taxon>
        <taxon>Geothermobacter</taxon>
    </lineage>
</organism>
<name>A0A5D3WJW0_9BACT</name>
<keyword evidence="3" id="KW-1185">Reference proteome</keyword>